<dbReference type="CDD" id="cd04591">
    <property type="entry name" value="CBS_pair_voltage-gated_CLC_euk_bac"/>
    <property type="match status" value="1"/>
</dbReference>
<feature type="transmembrane region" description="Helical" evidence="11">
    <location>
        <begin position="531"/>
        <end position="549"/>
    </location>
</feature>
<dbReference type="Gene3D" id="1.10.3080.10">
    <property type="entry name" value="Clc chloride channel"/>
    <property type="match status" value="1"/>
</dbReference>
<evidence type="ECO:0000256" key="8">
    <source>
        <dbReference type="ARBA" id="ARBA00023136"/>
    </source>
</evidence>
<feature type="transmembrane region" description="Helical" evidence="11">
    <location>
        <begin position="467"/>
        <end position="489"/>
    </location>
</feature>
<evidence type="ECO:0000256" key="2">
    <source>
        <dbReference type="ARBA" id="ARBA00022448"/>
    </source>
</evidence>
<feature type="transmembrane region" description="Helical" evidence="11">
    <location>
        <begin position="246"/>
        <end position="269"/>
    </location>
</feature>
<dbReference type="InterPro" id="IPR000644">
    <property type="entry name" value="CBS_dom"/>
</dbReference>
<dbReference type="GO" id="GO:0005765">
    <property type="term" value="C:lysosomal membrane"/>
    <property type="evidence" value="ECO:0007669"/>
    <property type="project" value="TreeGrafter"/>
</dbReference>
<dbReference type="Proteomes" id="UP000230750">
    <property type="component" value="Unassembled WGS sequence"/>
</dbReference>
<feature type="transmembrane region" description="Helical" evidence="11">
    <location>
        <begin position="85"/>
        <end position="110"/>
    </location>
</feature>
<keyword evidence="6 11" id="KW-0406">Ion transport</keyword>
<keyword evidence="9 11" id="KW-0868">Chloride</keyword>
<evidence type="ECO:0000256" key="1">
    <source>
        <dbReference type="ARBA" id="ARBA00004141"/>
    </source>
</evidence>
<feature type="transmembrane region" description="Helical" evidence="11">
    <location>
        <begin position="439"/>
        <end position="460"/>
    </location>
</feature>
<feature type="transmembrane region" description="Helical" evidence="11">
    <location>
        <begin position="362"/>
        <end position="389"/>
    </location>
</feature>
<dbReference type="Gene3D" id="3.10.580.10">
    <property type="entry name" value="CBS-domain"/>
    <property type="match status" value="2"/>
</dbReference>
<dbReference type="Pfam" id="PF00571">
    <property type="entry name" value="CBS"/>
    <property type="match status" value="2"/>
</dbReference>
<feature type="transmembrane region" description="Helical" evidence="11">
    <location>
        <begin position="331"/>
        <end position="350"/>
    </location>
</feature>
<evidence type="ECO:0000256" key="10">
    <source>
        <dbReference type="PROSITE-ProRule" id="PRU00703"/>
    </source>
</evidence>
<evidence type="ECO:0000256" key="6">
    <source>
        <dbReference type="ARBA" id="ARBA00023065"/>
    </source>
</evidence>
<feature type="transmembrane region" description="Helical" evidence="11">
    <location>
        <begin position="281"/>
        <end position="303"/>
    </location>
</feature>
<dbReference type="FunFam" id="3.10.580.10:FF:000148">
    <property type="entry name" value="Os04g0644800 protein"/>
    <property type="match status" value="1"/>
</dbReference>
<dbReference type="PROSITE" id="PS51371">
    <property type="entry name" value="CBS"/>
    <property type="match status" value="2"/>
</dbReference>
<dbReference type="Pfam" id="PF00654">
    <property type="entry name" value="Voltage_CLC"/>
    <property type="match status" value="1"/>
</dbReference>
<keyword evidence="14" id="KW-1185">Reference proteome</keyword>
<proteinExistence type="inferred from homology"/>
<evidence type="ECO:0000256" key="3">
    <source>
        <dbReference type="ARBA" id="ARBA00022692"/>
    </source>
</evidence>
<feature type="transmembrane region" description="Helical" evidence="11">
    <location>
        <begin position="130"/>
        <end position="154"/>
    </location>
</feature>
<keyword evidence="3 11" id="KW-0812">Transmembrane</keyword>
<dbReference type="OrthoDB" id="428525at2759"/>
<feature type="transmembrane region" description="Helical" evidence="11">
    <location>
        <begin position="185"/>
        <end position="203"/>
    </location>
</feature>
<dbReference type="InterPro" id="IPR014743">
    <property type="entry name" value="Cl-channel_core"/>
</dbReference>
<evidence type="ECO:0000256" key="9">
    <source>
        <dbReference type="ARBA" id="ARBA00023214"/>
    </source>
</evidence>
<keyword evidence="2 11" id="KW-0813">Transport</keyword>
<dbReference type="AlphaFoldDB" id="A0A2G8L871"/>
<comment type="caution">
    <text evidence="13">The sequence shown here is derived from an EMBL/GenBank/DDBJ whole genome shotgun (WGS) entry which is preliminary data.</text>
</comment>
<keyword evidence="5 11" id="KW-1133">Transmembrane helix</keyword>
<dbReference type="InterPro" id="IPR051280">
    <property type="entry name" value="Cl-channel/antiporter"/>
</dbReference>
<evidence type="ECO:0000256" key="5">
    <source>
        <dbReference type="ARBA" id="ARBA00022989"/>
    </source>
</evidence>
<dbReference type="STRING" id="307972.A0A2G8L871"/>
<dbReference type="PANTHER" id="PTHR11689">
    <property type="entry name" value="CHLORIDE CHANNEL PROTEIN CLC FAMILY MEMBER"/>
    <property type="match status" value="1"/>
</dbReference>
<evidence type="ECO:0000313" key="13">
    <source>
        <dbReference type="EMBL" id="PIK56463.1"/>
    </source>
</evidence>
<feature type="domain" description="CBS" evidence="12">
    <location>
        <begin position="696"/>
        <end position="752"/>
    </location>
</feature>
<organism evidence="13 14">
    <name type="scientific">Stichopus japonicus</name>
    <name type="common">Sea cucumber</name>
    <dbReference type="NCBI Taxonomy" id="307972"/>
    <lineage>
        <taxon>Eukaryota</taxon>
        <taxon>Metazoa</taxon>
        <taxon>Echinodermata</taxon>
        <taxon>Eleutherozoa</taxon>
        <taxon>Echinozoa</taxon>
        <taxon>Holothuroidea</taxon>
        <taxon>Aspidochirotacea</taxon>
        <taxon>Aspidochirotida</taxon>
        <taxon>Stichopodidae</taxon>
        <taxon>Apostichopus</taxon>
    </lineage>
</organism>
<evidence type="ECO:0000259" key="12">
    <source>
        <dbReference type="PROSITE" id="PS51371"/>
    </source>
</evidence>
<feature type="domain" description="CBS" evidence="12">
    <location>
        <begin position="586"/>
        <end position="650"/>
    </location>
</feature>
<dbReference type="EMBL" id="MRZV01000175">
    <property type="protein sequence ID" value="PIK56463.1"/>
    <property type="molecule type" value="Genomic_DNA"/>
</dbReference>
<keyword evidence="8 11" id="KW-0472">Membrane</keyword>
<sequence>MNGTCGWPPSSANSASSDTIIRQRHASAGRNRARGEEFEAMDVLSDRYQSSDYDVIENQLHTEDEQLLAKQKIPKFIWQLEMKRWFVMLLIGMTTAAIAAGVDICIDVLAGSKYSLVASYFAHKVDDISILIPFFLWMGIDVVFVFLAAMLVVYGEPVAAGSGIPQIKCYLNGVLVPHVVRFKTLLCKVIGIIFAVSGGLAVGKEGPMIHAGSVVAAGVSQGKSTTFRRDLKIFRDFRTDHEKRDFVSGGAAAGVAAAFGAPIGGVLFSLEEGASFWNQSLTWRIFFASMTCSFTLNVLLSYYNGNPWSLSSPGLINFGEFTGIDYHGYEILLFLLMGVIGVCWAAFNAINYKITVFRMKYVYRGSMCVMEVIVIAILTVSLSFLSIYLGKDCQPVTQYVENPLQLFCGDGEYSASASLFFSTPEESVKTLFHAREGSISFLTLLPFCVIYFLLATLTYGLSIPSGLFIPCLLAGAAWGRLFGMFLHYLSPTPEVFSACGLYALIGAAAQLGGVIRMTISLTVILMEATHNITYGLPLMLVLITAKWVGDIFNHGLYDIHIELHSVPLLHWGPPPVSSHIKASDVMNHPVVTLNTIENVGRLMDILLKNDHNGFPVVDPYDETRILGGTFRGLIIRSQLSVLLKNKAFTSWPTSNEPRKRIQLDDFRNEYPRFTEIADISITDRERECSIDLRPFMNPSPYSVSKEASLPRMFRLFRALGLRHLVVTDGHNRVVGIVTRKDLARYRYNSHRNRGLEELPIVSI</sequence>
<feature type="transmembrane region" description="Helical" evidence="11">
    <location>
        <begin position="495"/>
        <end position="519"/>
    </location>
</feature>
<dbReference type="PANTHER" id="PTHR11689:SF136">
    <property type="entry name" value="H(+)_CL(-) EXCHANGE TRANSPORTER 7"/>
    <property type="match status" value="1"/>
</dbReference>
<reference evidence="13 14" key="1">
    <citation type="journal article" date="2017" name="PLoS Biol.">
        <title>The sea cucumber genome provides insights into morphological evolution and visceral regeneration.</title>
        <authorList>
            <person name="Zhang X."/>
            <person name="Sun L."/>
            <person name="Yuan J."/>
            <person name="Sun Y."/>
            <person name="Gao Y."/>
            <person name="Zhang L."/>
            <person name="Li S."/>
            <person name="Dai H."/>
            <person name="Hamel J.F."/>
            <person name="Liu C."/>
            <person name="Yu Y."/>
            <person name="Liu S."/>
            <person name="Lin W."/>
            <person name="Guo K."/>
            <person name="Jin S."/>
            <person name="Xu P."/>
            <person name="Storey K.B."/>
            <person name="Huan P."/>
            <person name="Zhang T."/>
            <person name="Zhou Y."/>
            <person name="Zhang J."/>
            <person name="Lin C."/>
            <person name="Li X."/>
            <person name="Xing L."/>
            <person name="Huo D."/>
            <person name="Sun M."/>
            <person name="Wang L."/>
            <person name="Mercier A."/>
            <person name="Li F."/>
            <person name="Yang H."/>
            <person name="Xiang J."/>
        </authorList>
    </citation>
    <scope>NUCLEOTIDE SEQUENCE [LARGE SCALE GENOMIC DNA]</scope>
    <source>
        <strain evidence="13">Shaxun</strain>
        <tissue evidence="13">Muscle</tissue>
    </source>
</reference>
<evidence type="ECO:0000313" key="14">
    <source>
        <dbReference type="Proteomes" id="UP000230750"/>
    </source>
</evidence>
<evidence type="ECO:0000256" key="11">
    <source>
        <dbReference type="RuleBase" id="RU361221"/>
    </source>
</evidence>
<dbReference type="SUPFAM" id="SSF81340">
    <property type="entry name" value="Clc chloride channel"/>
    <property type="match status" value="1"/>
</dbReference>
<dbReference type="InterPro" id="IPR001807">
    <property type="entry name" value="ClC"/>
</dbReference>
<protein>
    <recommendedName>
        <fullName evidence="11">Chloride channel protein</fullName>
    </recommendedName>
</protein>
<evidence type="ECO:0000256" key="7">
    <source>
        <dbReference type="ARBA" id="ARBA00023122"/>
    </source>
</evidence>
<keyword evidence="4" id="KW-0677">Repeat</keyword>
<dbReference type="PRINTS" id="PR00762">
    <property type="entry name" value="CLCHANNEL"/>
</dbReference>
<dbReference type="GO" id="GO:0005254">
    <property type="term" value="F:chloride channel activity"/>
    <property type="evidence" value="ECO:0007669"/>
    <property type="project" value="UniProtKB-UniRule"/>
</dbReference>
<dbReference type="SUPFAM" id="SSF54631">
    <property type="entry name" value="CBS-domain pair"/>
    <property type="match status" value="1"/>
</dbReference>
<accession>A0A2G8L871</accession>
<gene>
    <name evidence="13" type="ORF">BSL78_06626</name>
</gene>
<dbReference type="InterPro" id="IPR046342">
    <property type="entry name" value="CBS_dom_sf"/>
</dbReference>
<name>A0A2G8L871_STIJA</name>
<comment type="subcellular location">
    <subcellularLocation>
        <location evidence="1 11">Membrane</location>
        <topology evidence="1 11">Multi-pass membrane protein</topology>
    </subcellularLocation>
</comment>
<dbReference type="CDD" id="cd03685">
    <property type="entry name" value="ClC_6_like"/>
    <property type="match status" value="1"/>
</dbReference>
<comment type="similarity">
    <text evidence="11">Belongs to the chloride channel (TC 2.A.49) family.</text>
</comment>
<dbReference type="SMART" id="SM00116">
    <property type="entry name" value="CBS"/>
    <property type="match status" value="2"/>
</dbReference>
<keyword evidence="7 10" id="KW-0129">CBS domain</keyword>
<evidence type="ECO:0000256" key="4">
    <source>
        <dbReference type="ARBA" id="ARBA00022737"/>
    </source>
</evidence>